<sequence>MLKSIKRKLNSITDRDNNNYEITIDLLKRGDFIKTELDFLMKNFGNLKFFEEQKAKLPLYLYTQIYKNLDYQYVQQCETVFNYGDMGSTFYIILKGQVNVLLPKPQVQDDLKYGRVTIEELQQRIENEKSNQFSDFNEFLQVVYQDFVKVRNLSAGDTFGDLALITKSKRTATILCYTDCHFMILHKNAFDRILYEHHNSILKQQLAFFENISYLHGIPDQHLTQLMHQMIEFSPQLNSTIYKENEESHSVYFIISGEVELSYQLNNWQRIVISLMTKGAIFGEEEVLKGIKRTQKAICKSNETVLRTLSAQQFMSTLEIHNLKSACSQQSNQKAQRQSKQILLRRKATESLLLCCPVTKKRDSNLDSEITRFHSTRQISLSNRFQLNPPITHSNCLFPIQIPNYLKLMPQNQKPTPLLSRQGSNFNRLKNMLKTERSEGNIQQGLSYFSQCSSHQQQQLSPKQIINIHVERLRKSRYK</sequence>
<dbReference type="PANTHER" id="PTHR23011:SF28">
    <property type="entry name" value="CYCLIC NUCLEOTIDE-BINDING DOMAIN CONTAINING PROTEIN"/>
    <property type="match status" value="1"/>
</dbReference>
<gene>
    <name evidence="2" type="ORF">PPENT_87.1.T0020368</name>
</gene>
<protein>
    <recommendedName>
        <fullName evidence="1">Cyclic nucleotide-binding domain-containing protein</fullName>
    </recommendedName>
</protein>
<dbReference type="PROSITE" id="PS50042">
    <property type="entry name" value="CNMP_BINDING_3"/>
    <property type="match status" value="2"/>
</dbReference>
<feature type="domain" description="Cyclic nucleotide-binding" evidence="1">
    <location>
        <begin position="214"/>
        <end position="318"/>
    </location>
</feature>
<name>A0A8S1RZG7_9CILI</name>
<evidence type="ECO:0000313" key="3">
    <source>
        <dbReference type="Proteomes" id="UP000689195"/>
    </source>
</evidence>
<dbReference type="EMBL" id="CAJJDO010000002">
    <property type="protein sequence ID" value="CAD8133368.1"/>
    <property type="molecule type" value="Genomic_DNA"/>
</dbReference>
<evidence type="ECO:0000259" key="1">
    <source>
        <dbReference type="PROSITE" id="PS50042"/>
    </source>
</evidence>
<dbReference type="InterPro" id="IPR000595">
    <property type="entry name" value="cNMP-bd_dom"/>
</dbReference>
<dbReference type="Pfam" id="PF00027">
    <property type="entry name" value="cNMP_binding"/>
    <property type="match status" value="1"/>
</dbReference>
<dbReference type="OrthoDB" id="289424at2759"/>
<comment type="caution">
    <text evidence="2">The sequence shown here is derived from an EMBL/GenBank/DDBJ whole genome shotgun (WGS) entry which is preliminary data.</text>
</comment>
<dbReference type="AlphaFoldDB" id="A0A8S1RZG7"/>
<keyword evidence="3" id="KW-1185">Reference proteome</keyword>
<feature type="domain" description="Cyclic nucleotide-binding" evidence="1">
    <location>
        <begin position="57"/>
        <end position="194"/>
    </location>
</feature>
<dbReference type="SMART" id="SM00100">
    <property type="entry name" value="cNMP"/>
    <property type="match status" value="2"/>
</dbReference>
<dbReference type="Proteomes" id="UP000689195">
    <property type="component" value="Unassembled WGS sequence"/>
</dbReference>
<proteinExistence type="predicted"/>
<reference evidence="2" key="1">
    <citation type="submission" date="2021-01" db="EMBL/GenBank/DDBJ databases">
        <authorList>
            <consortium name="Genoscope - CEA"/>
            <person name="William W."/>
        </authorList>
    </citation>
    <scope>NUCLEOTIDE SEQUENCE</scope>
</reference>
<evidence type="ECO:0000313" key="2">
    <source>
        <dbReference type="EMBL" id="CAD8133368.1"/>
    </source>
</evidence>
<accession>A0A8S1RZG7</accession>
<dbReference type="PANTHER" id="PTHR23011">
    <property type="entry name" value="CYCLIC NUCLEOTIDE-BINDING DOMAIN CONTAINING PROTEIN"/>
    <property type="match status" value="1"/>
</dbReference>
<organism evidence="2 3">
    <name type="scientific">Paramecium pentaurelia</name>
    <dbReference type="NCBI Taxonomy" id="43138"/>
    <lineage>
        <taxon>Eukaryota</taxon>
        <taxon>Sar</taxon>
        <taxon>Alveolata</taxon>
        <taxon>Ciliophora</taxon>
        <taxon>Intramacronucleata</taxon>
        <taxon>Oligohymenophorea</taxon>
        <taxon>Peniculida</taxon>
        <taxon>Parameciidae</taxon>
        <taxon>Paramecium</taxon>
    </lineage>
</organism>
<dbReference type="CDD" id="cd00038">
    <property type="entry name" value="CAP_ED"/>
    <property type="match status" value="2"/>
</dbReference>